<accession>A0A261REF4</accession>
<dbReference type="OrthoDB" id="8643118at2"/>
<dbReference type="EMBL" id="NEVJ01000002">
    <property type="protein sequence ID" value="OZI23042.1"/>
    <property type="molecule type" value="Genomic_DNA"/>
</dbReference>
<feature type="region of interest" description="Disordered" evidence="1">
    <location>
        <begin position="266"/>
        <end position="292"/>
    </location>
</feature>
<proteinExistence type="predicted"/>
<reference evidence="2" key="1">
    <citation type="submission" date="2017-05" db="EMBL/GenBank/DDBJ databases">
        <title>Complete and WGS of Bordetella genogroups.</title>
        <authorList>
            <person name="Spilker T."/>
            <person name="Lipuma J."/>
        </authorList>
    </citation>
    <scope>NUCLEOTIDE SEQUENCE</scope>
    <source>
        <strain evidence="2">AU21707</strain>
    </source>
</reference>
<evidence type="ECO:0000256" key="1">
    <source>
        <dbReference type="SAM" id="MobiDB-lite"/>
    </source>
</evidence>
<dbReference type="AlphaFoldDB" id="A0A261REF4"/>
<feature type="compositionally biased region" description="Basic and acidic residues" evidence="1">
    <location>
        <begin position="282"/>
        <end position="292"/>
    </location>
</feature>
<sequence>MTINTSPMSQAAMRTTFETVDGQSRHAQFNTLVAYLDTHLAPEDIVFENFRGIHGEPAFAPWCANAFVKYLYKNPATPSEPATPPVYYSEKVAQAEASAVASMQVMLAQPFVDQKTKAVLQQSIQRLQANTQASHCREQLAKVLENAKAAILHRGLADEPQCAETSEIIDAVLDNMNTIQHPDTSAQAAQFFVVYSKAVKQQCEYVVANGRNPFPLSNNFFKICNKERVSHDVAWEKALEAIRPQTRLMAEELKNMLRPYAGLSPAATPAAADSPQTTAAASRERADSWQMV</sequence>
<protein>
    <submittedName>
        <fullName evidence="2">Uncharacterized protein</fullName>
    </submittedName>
</protein>
<gene>
    <name evidence="2" type="ORF">CAL26_06045</name>
</gene>
<keyword evidence="3" id="KW-1185">Reference proteome</keyword>
<evidence type="ECO:0000313" key="2">
    <source>
        <dbReference type="EMBL" id="OZI23042.1"/>
    </source>
</evidence>
<organism evidence="2 3">
    <name type="scientific">Bordetella genomosp. 9</name>
    <dbReference type="NCBI Taxonomy" id="1416803"/>
    <lineage>
        <taxon>Bacteria</taxon>
        <taxon>Pseudomonadati</taxon>
        <taxon>Pseudomonadota</taxon>
        <taxon>Betaproteobacteria</taxon>
        <taxon>Burkholderiales</taxon>
        <taxon>Alcaligenaceae</taxon>
        <taxon>Bordetella</taxon>
    </lineage>
</organism>
<comment type="caution">
    <text evidence="2">The sequence shown here is derived from an EMBL/GenBank/DDBJ whole genome shotgun (WGS) entry which is preliminary data.</text>
</comment>
<dbReference type="RefSeq" id="WP_094846058.1">
    <property type="nucleotide sequence ID" value="NZ_NEVJ01000002.1"/>
</dbReference>
<evidence type="ECO:0000313" key="3">
    <source>
        <dbReference type="Proteomes" id="UP000216857"/>
    </source>
</evidence>
<dbReference type="Proteomes" id="UP000216857">
    <property type="component" value="Unassembled WGS sequence"/>
</dbReference>
<name>A0A261REF4_9BORD</name>
<feature type="compositionally biased region" description="Low complexity" evidence="1">
    <location>
        <begin position="266"/>
        <end position="281"/>
    </location>
</feature>